<evidence type="ECO:0000313" key="1">
    <source>
        <dbReference type="EMBL" id="AWG23317.1"/>
    </source>
</evidence>
<dbReference type="RefSeq" id="WP_108742213.1">
    <property type="nucleotide sequence ID" value="NZ_CP020918.1"/>
</dbReference>
<accession>A0A2S1LHX0</accession>
<dbReference type="PANTHER" id="PTHR36529:SF1">
    <property type="entry name" value="GLYCOSYLTRANSFERASE"/>
    <property type="match status" value="1"/>
</dbReference>
<dbReference type="InterPro" id="IPR018641">
    <property type="entry name" value="Trfase_1_rSAM/seldom-assoc"/>
</dbReference>
<dbReference type="Gene3D" id="3.90.550.10">
    <property type="entry name" value="Spore Coat Polysaccharide Biosynthesis Protein SpsA, Chain A"/>
    <property type="match status" value="1"/>
</dbReference>
<keyword evidence="2" id="KW-1185">Reference proteome</keyword>
<reference evidence="1 2" key="1">
    <citation type="submission" date="2017-04" db="EMBL/GenBank/DDBJ databases">
        <title>Compelte genome sequence of WV33.</title>
        <authorList>
            <person name="Lee P.C."/>
        </authorList>
    </citation>
    <scope>NUCLEOTIDE SEQUENCE [LARGE SCALE GENOMIC DNA]</scope>
    <source>
        <strain evidence="1 2">WV33</strain>
    </source>
</reference>
<dbReference type="EMBL" id="CP020918">
    <property type="protein sequence ID" value="AWG23317.1"/>
    <property type="molecule type" value="Genomic_DNA"/>
</dbReference>
<evidence type="ECO:0000313" key="2">
    <source>
        <dbReference type="Proteomes" id="UP000244527"/>
    </source>
</evidence>
<gene>
    <name evidence="1" type="ORF">FFWV33_18170</name>
</gene>
<dbReference type="NCBIfam" id="TIGR04282">
    <property type="entry name" value="glyco_like_cofC"/>
    <property type="match status" value="1"/>
</dbReference>
<dbReference type="Proteomes" id="UP000244527">
    <property type="component" value="Chromosome"/>
</dbReference>
<dbReference type="OrthoDB" id="9798250at2"/>
<dbReference type="GO" id="GO:0016740">
    <property type="term" value="F:transferase activity"/>
    <property type="evidence" value="ECO:0007669"/>
    <property type="project" value="UniProtKB-KW"/>
</dbReference>
<dbReference type="KEGG" id="ffa:FFWV33_18170"/>
<proteinExistence type="predicted"/>
<protein>
    <submittedName>
        <fullName evidence="1">Glycosyltransferase</fullName>
    </submittedName>
</protein>
<dbReference type="Pfam" id="PF09837">
    <property type="entry name" value="DUF2064"/>
    <property type="match status" value="1"/>
</dbReference>
<organism evidence="1 2">
    <name type="scientific">Flavobacterium faecale</name>
    <dbReference type="NCBI Taxonomy" id="1355330"/>
    <lineage>
        <taxon>Bacteria</taxon>
        <taxon>Pseudomonadati</taxon>
        <taxon>Bacteroidota</taxon>
        <taxon>Flavobacteriia</taxon>
        <taxon>Flavobacteriales</taxon>
        <taxon>Flavobacteriaceae</taxon>
        <taxon>Flavobacterium</taxon>
    </lineage>
</organism>
<dbReference type="SUPFAM" id="SSF53448">
    <property type="entry name" value="Nucleotide-diphospho-sugar transferases"/>
    <property type="match status" value="1"/>
</dbReference>
<dbReference type="PANTHER" id="PTHR36529">
    <property type="entry name" value="SLL1095 PROTEIN"/>
    <property type="match status" value="1"/>
</dbReference>
<sequence>MKTNALLIFTRNPTLGKVKTRLAKSIGDEKALEVYKDLLQHTMLQTQYLDCDKYVFYDSQIIENDIWDNKIYNKKLQADGDLGQRMQAAFETLFALGHEKCIIVGSDLFDLQTIDIKHAFHAMDYNEIAIGPAQDGGYYLLGLQKMFPSIFKNKKWGTSSVLADTLNDLPLHHVYLLKTLNDIDTIEDLEQSNYQLK</sequence>
<name>A0A2S1LHX0_9FLAO</name>
<keyword evidence="1" id="KW-0808">Transferase</keyword>
<dbReference type="InterPro" id="IPR029044">
    <property type="entry name" value="Nucleotide-diphossugar_trans"/>
</dbReference>
<dbReference type="AlphaFoldDB" id="A0A2S1LHX0"/>